<name>A0AAI9EC60_9PEZI</name>
<comment type="caution">
    <text evidence="2">The sequence shown here is derived from an EMBL/GenBank/DDBJ whole genome shotgun (WGS) entry which is preliminary data.</text>
</comment>
<sequence>MATAPVVDHHFNGDSRLLNATFERRTELRTALATLQQELSRIEGFPCQVTADIRFNVFGPPAREHVYSVSITDSGFDSVVFARTKLLAGRGSRAASASSPASGHGDRRPSSSRRGAEDDDVMEIRPLKKPRTEGEDGLPTPSRASVSEDPNTSQRVYEVLNYVKDWKDEWMRQGGWLFDTLNGAAKTTQDQHQAMEKKLDSVQDTLGQSINAASATTMAELANITKLLPWLEHCRKTNADKVQAREEKWRSSSATFHDQNRREREAAEKRLDDKLEMQRRLLIKVAEANGVDVDDVSDKPSREASLGAQLTAELNMEALRAEGNGDSRQSSRNEPINIDD</sequence>
<feature type="region of interest" description="Disordered" evidence="1">
    <location>
        <begin position="250"/>
        <end position="270"/>
    </location>
</feature>
<organism evidence="2 3">
    <name type="scientific">Lecanosticta acicola</name>
    <dbReference type="NCBI Taxonomy" id="111012"/>
    <lineage>
        <taxon>Eukaryota</taxon>
        <taxon>Fungi</taxon>
        <taxon>Dikarya</taxon>
        <taxon>Ascomycota</taxon>
        <taxon>Pezizomycotina</taxon>
        <taxon>Dothideomycetes</taxon>
        <taxon>Dothideomycetidae</taxon>
        <taxon>Mycosphaerellales</taxon>
        <taxon>Mycosphaerellaceae</taxon>
        <taxon>Lecanosticta</taxon>
    </lineage>
</organism>
<dbReference type="Proteomes" id="UP001296104">
    <property type="component" value="Unassembled WGS sequence"/>
</dbReference>
<feature type="region of interest" description="Disordered" evidence="1">
    <location>
        <begin position="91"/>
        <end position="151"/>
    </location>
</feature>
<gene>
    <name evidence="2" type="ORF">LECACI_7A005858</name>
</gene>
<feature type="compositionally biased region" description="Polar residues" evidence="1">
    <location>
        <begin position="142"/>
        <end position="151"/>
    </location>
</feature>
<feature type="compositionally biased region" description="Basic and acidic residues" evidence="1">
    <location>
        <begin position="258"/>
        <end position="270"/>
    </location>
</feature>
<feature type="compositionally biased region" description="Basic and acidic residues" evidence="1">
    <location>
        <begin position="319"/>
        <end position="331"/>
    </location>
</feature>
<keyword evidence="3" id="KW-1185">Reference proteome</keyword>
<feature type="compositionally biased region" description="Basic and acidic residues" evidence="1">
    <location>
        <begin position="122"/>
        <end position="134"/>
    </location>
</feature>
<dbReference type="EMBL" id="CAVMBE010000039">
    <property type="protein sequence ID" value="CAK4030700.1"/>
    <property type="molecule type" value="Genomic_DNA"/>
</dbReference>
<evidence type="ECO:0000256" key="1">
    <source>
        <dbReference type="SAM" id="MobiDB-lite"/>
    </source>
</evidence>
<reference evidence="2" key="1">
    <citation type="submission" date="2023-11" db="EMBL/GenBank/DDBJ databases">
        <authorList>
            <person name="Alioto T."/>
            <person name="Alioto T."/>
            <person name="Gomez Garrido J."/>
        </authorList>
    </citation>
    <scope>NUCLEOTIDE SEQUENCE</scope>
</reference>
<feature type="compositionally biased region" description="Low complexity" evidence="1">
    <location>
        <begin position="91"/>
        <end position="103"/>
    </location>
</feature>
<protein>
    <submittedName>
        <fullName evidence="2">Uncharacterized protein</fullName>
    </submittedName>
</protein>
<evidence type="ECO:0000313" key="3">
    <source>
        <dbReference type="Proteomes" id="UP001296104"/>
    </source>
</evidence>
<dbReference type="AlphaFoldDB" id="A0AAI9EC60"/>
<proteinExistence type="predicted"/>
<feature type="region of interest" description="Disordered" evidence="1">
    <location>
        <begin position="319"/>
        <end position="340"/>
    </location>
</feature>
<evidence type="ECO:0000313" key="2">
    <source>
        <dbReference type="EMBL" id="CAK4030700.1"/>
    </source>
</evidence>
<accession>A0AAI9EC60</accession>